<accession>F9UJ07</accession>
<dbReference type="EMBL" id="AFWV01000050">
    <property type="protein sequence ID" value="EGV15809.1"/>
    <property type="molecule type" value="Genomic_DNA"/>
</dbReference>
<dbReference type="PATRIC" id="fig|768671.3.peg.5153"/>
<feature type="domain" description="Core-binding (CB)" evidence="4">
    <location>
        <begin position="156"/>
        <end position="239"/>
    </location>
</feature>
<dbReference type="Proteomes" id="UP000005459">
    <property type="component" value="Unassembled WGS sequence"/>
</dbReference>
<evidence type="ECO:0000259" key="4">
    <source>
        <dbReference type="PROSITE" id="PS51900"/>
    </source>
</evidence>
<evidence type="ECO:0000256" key="3">
    <source>
        <dbReference type="PROSITE-ProRule" id="PRU01248"/>
    </source>
</evidence>
<dbReference type="InterPro" id="IPR044068">
    <property type="entry name" value="CB"/>
</dbReference>
<dbReference type="GO" id="GO:0015074">
    <property type="term" value="P:DNA integration"/>
    <property type="evidence" value="ECO:0007669"/>
    <property type="project" value="UniProtKB-KW"/>
</dbReference>
<name>F9UJ07_9GAMM</name>
<evidence type="ECO:0000313" key="5">
    <source>
        <dbReference type="EMBL" id="EGV15809.1"/>
    </source>
</evidence>
<dbReference type="Pfam" id="PF13495">
    <property type="entry name" value="Phage_int_SAM_4"/>
    <property type="match status" value="1"/>
</dbReference>
<gene>
    <name evidence="5" type="ORF">ThimaDRAFT_4910</name>
</gene>
<keyword evidence="6" id="KW-1185">Reference proteome</keyword>
<dbReference type="OrthoDB" id="9801717at2"/>
<evidence type="ECO:0000313" key="6">
    <source>
        <dbReference type="Proteomes" id="UP000005459"/>
    </source>
</evidence>
<organism evidence="5 6">
    <name type="scientific">Thiocapsa marina 5811</name>
    <dbReference type="NCBI Taxonomy" id="768671"/>
    <lineage>
        <taxon>Bacteria</taxon>
        <taxon>Pseudomonadati</taxon>
        <taxon>Pseudomonadota</taxon>
        <taxon>Gammaproteobacteria</taxon>
        <taxon>Chromatiales</taxon>
        <taxon>Chromatiaceae</taxon>
        <taxon>Thiocapsa</taxon>
    </lineage>
</organism>
<dbReference type="GO" id="GO:0003677">
    <property type="term" value="F:DNA binding"/>
    <property type="evidence" value="ECO:0007669"/>
    <property type="project" value="UniProtKB-UniRule"/>
</dbReference>
<dbReference type="eggNOG" id="COG4974">
    <property type="taxonomic scope" value="Bacteria"/>
</dbReference>
<dbReference type="STRING" id="768671.ThimaDRAFT_4910"/>
<reference evidence="5 6" key="1">
    <citation type="submission" date="2011-06" db="EMBL/GenBank/DDBJ databases">
        <title>The draft genome of Thiocapsa marina 5811.</title>
        <authorList>
            <consortium name="US DOE Joint Genome Institute (JGI-PGF)"/>
            <person name="Lucas S."/>
            <person name="Han J."/>
            <person name="Cheng J.-F."/>
            <person name="Goodwin L."/>
            <person name="Pitluck S."/>
            <person name="Peters L."/>
            <person name="Land M.L."/>
            <person name="Hauser L."/>
            <person name="Vogl K."/>
            <person name="Liu Z."/>
            <person name="Imhoff J."/>
            <person name="Thiel V."/>
            <person name="Frigaard N.-U."/>
            <person name="Bryant D."/>
            <person name="Woyke T.J."/>
        </authorList>
    </citation>
    <scope>NUCLEOTIDE SEQUENCE [LARGE SCALE GENOMIC DNA]</scope>
    <source>
        <strain evidence="5 6">5811</strain>
    </source>
</reference>
<sequence>MGDVRTTAAGAVDRFWRQFIDLARKKGVKDSAVRWYVRRAERYLKALSGKRLAEHTGADVTGYLESVGRIDGIEDWQFRQIVDAVQMLLATGNAKVVGEVDWAYWLDSARTLAADHPTIARETAARRVGAADEEPVSGARFKEKRNPPSALDEVRRAHPRLMERLAAEIRRRKYSIRTEQTYESWVCRFILFCGGRDPSEVGADRIVAFLEDLAVRGQVSASTQSQALNALVFVYKKVLG</sequence>
<dbReference type="PROSITE" id="PS51900">
    <property type="entry name" value="CB"/>
    <property type="match status" value="1"/>
</dbReference>
<evidence type="ECO:0000256" key="1">
    <source>
        <dbReference type="ARBA" id="ARBA00022908"/>
    </source>
</evidence>
<dbReference type="InterPro" id="IPR004107">
    <property type="entry name" value="Integrase_SAM-like_N"/>
</dbReference>
<dbReference type="RefSeq" id="WP_007195776.1">
    <property type="nucleotide sequence ID" value="NZ_AFWV01000050.1"/>
</dbReference>
<dbReference type="Gene3D" id="1.10.150.130">
    <property type="match status" value="1"/>
</dbReference>
<proteinExistence type="predicted"/>
<keyword evidence="2 3" id="KW-0238">DNA-binding</keyword>
<evidence type="ECO:0000256" key="2">
    <source>
        <dbReference type="ARBA" id="ARBA00023125"/>
    </source>
</evidence>
<keyword evidence="1" id="KW-0229">DNA integration</keyword>
<dbReference type="InterPro" id="IPR010998">
    <property type="entry name" value="Integrase_recombinase_N"/>
</dbReference>
<dbReference type="AlphaFoldDB" id="F9UJ07"/>
<protein>
    <submittedName>
        <fullName evidence="5">Integron integrase</fullName>
    </submittedName>
</protein>